<dbReference type="Pfam" id="PF13174">
    <property type="entry name" value="TPR_6"/>
    <property type="match status" value="1"/>
</dbReference>
<dbReference type="AlphaFoldDB" id="B9XBF4"/>
<accession>B9XBF4</accession>
<sequence length="335" mass="38516" precursor="true">MKRWSVCLLLTAFCVLGFPYRSPAPLVYRAGEGWTYEPVGGEGKWQRVRAKDQLDVAQQAFDKKDYGLALKAARRVVSNWPLSDFAPKAEYLAARCYEEKTQDEKAFKEYQKLLEKYPKADNYQEILQRQFAICNRFLGGQWFKLWGYIPFFPNMDKTVEMYEMIIKNGPYSDIAPQAQMDIGAAREKQTRFLNGNEPYIQAAKAYERAADRYHDQPKFAADALYKAGLAYNKQARTAEYDQNTAGQAIATFTDFMTLYPNDPRVSESEKTIAALKTEQARGNYQIARFYDNGHHYKSAQIYYNEVLIQDPNSPLAASSLKRLAELKKLPQNPTK</sequence>
<dbReference type="Proteomes" id="UP000003688">
    <property type="component" value="Unassembled WGS sequence"/>
</dbReference>
<dbReference type="SUPFAM" id="SSF48452">
    <property type="entry name" value="TPR-like"/>
    <property type="match status" value="1"/>
</dbReference>
<dbReference type="RefSeq" id="WP_007413152.1">
    <property type="nucleotide sequence ID" value="NZ_ABOX02000003.1"/>
</dbReference>
<protein>
    <submittedName>
        <fullName evidence="4">TPR repeats containing protein</fullName>
    </submittedName>
</protein>
<dbReference type="STRING" id="320771.Cflav_PD5474"/>
<evidence type="ECO:0000256" key="1">
    <source>
        <dbReference type="ARBA" id="ARBA00022729"/>
    </source>
</evidence>
<feature type="signal peptide" evidence="2">
    <location>
        <begin position="1"/>
        <end position="23"/>
    </location>
</feature>
<evidence type="ECO:0000256" key="2">
    <source>
        <dbReference type="SAM" id="SignalP"/>
    </source>
</evidence>
<dbReference type="InterPro" id="IPR011990">
    <property type="entry name" value="TPR-like_helical_dom_sf"/>
</dbReference>
<dbReference type="InterPro" id="IPR039565">
    <property type="entry name" value="BamD-like"/>
</dbReference>
<dbReference type="Pfam" id="PF13525">
    <property type="entry name" value="YfiO"/>
    <property type="match status" value="1"/>
</dbReference>
<dbReference type="EMBL" id="ABOX02000003">
    <property type="protein sequence ID" value="EEF62839.1"/>
    <property type="molecule type" value="Genomic_DNA"/>
</dbReference>
<feature type="domain" description="Outer membrane lipoprotein BamD-like" evidence="3">
    <location>
        <begin position="170"/>
        <end position="325"/>
    </location>
</feature>
<organism evidence="4 5">
    <name type="scientific">Pedosphaera parvula (strain Ellin514)</name>
    <dbReference type="NCBI Taxonomy" id="320771"/>
    <lineage>
        <taxon>Bacteria</taxon>
        <taxon>Pseudomonadati</taxon>
        <taxon>Verrucomicrobiota</taxon>
        <taxon>Pedosphaerae</taxon>
        <taxon>Pedosphaerales</taxon>
        <taxon>Pedosphaeraceae</taxon>
        <taxon>Pedosphaera</taxon>
    </lineage>
</organism>
<keyword evidence="5" id="KW-1185">Reference proteome</keyword>
<dbReference type="Gene3D" id="1.25.40.10">
    <property type="entry name" value="Tetratricopeptide repeat domain"/>
    <property type="match status" value="2"/>
</dbReference>
<name>B9XBF4_PEDPL</name>
<comment type="caution">
    <text evidence="4">The sequence shown here is derived from an EMBL/GenBank/DDBJ whole genome shotgun (WGS) entry which is preliminary data.</text>
</comment>
<dbReference type="OrthoDB" id="189050at2"/>
<proteinExistence type="predicted"/>
<evidence type="ECO:0000313" key="5">
    <source>
        <dbReference type="Proteomes" id="UP000003688"/>
    </source>
</evidence>
<evidence type="ECO:0000313" key="4">
    <source>
        <dbReference type="EMBL" id="EEF62839.1"/>
    </source>
</evidence>
<evidence type="ECO:0000259" key="3">
    <source>
        <dbReference type="Pfam" id="PF13525"/>
    </source>
</evidence>
<keyword evidence="1 2" id="KW-0732">Signal</keyword>
<dbReference type="InterPro" id="IPR019734">
    <property type="entry name" value="TPR_rpt"/>
</dbReference>
<gene>
    <name evidence="4" type="ORF">Cflav_PD5474</name>
</gene>
<feature type="chain" id="PRO_5002894612" evidence="2">
    <location>
        <begin position="24"/>
        <end position="335"/>
    </location>
</feature>
<reference evidence="4 5" key="1">
    <citation type="journal article" date="2011" name="J. Bacteriol.">
        <title>Genome sequence of 'Pedosphaera parvula' Ellin514, an aerobic Verrucomicrobial isolate from pasture soil.</title>
        <authorList>
            <person name="Kant R."/>
            <person name="van Passel M.W."/>
            <person name="Sangwan P."/>
            <person name="Palva A."/>
            <person name="Lucas S."/>
            <person name="Copeland A."/>
            <person name="Lapidus A."/>
            <person name="Glavina Del Rio T."/>
            <person name="Dalin E."/>
            <person name="Tice H."/>
            <person name="Bruce D."/>
            <person name="Goodwin L."/>
            <person name="Pitluck S."/>
            <person name="Chertkov O."/>
            <person name="Larimer F.W."/>
            <person name="Land M.L."/>
            <person name="Hauser L."/>
            <person name="Brettin T.S."/>
            <person name="Detter J.C."/>
            <person name="Han S."/>
            <person name="de Vos W.M."/>
            <person name="Janssen P.H."/>
            <person name="Smidt H."/>
        </authorList>
    </citation>
    <scope>NUCLEOTIDE SEQUENCE [LARGE SCALE GENOMIC DNA]</scope>
    <source>
        <strain evidence="4 5">Ellin514</strain>
    </source>
</reference>